<dbReference type="GO" id="GO:0098858">
    <property type="term" value="C:actin-based cell projection"/>
    <property type="evidence" value="ECO:0007669"/>
    <property type="project" value="TreeGrafter"/>
</dbReference>
<keyword evidence="6" id="KW-0597">Phosphoprotein</keyword>
<evidence type="ECO:0000256" key="6">
    <source>
        <dbReference type="ARBA" id="ARBA00022553"/>
    </source>
</evidence>
<keyword evidence="5" id="KW-0963">Cytoplasm</keyword>
<dbReference type="PROSITE" id="PS50002">
    <property type="entry name" value="SH3"/>
    <property type="match status" value="1"/>
</dbReference>
<dbReference type="FunFam" id="2.30.30.40:FF:000002">
    <property type="entry name" value="abl interactor 1 isoform X1"/>
    <property type="match status" value="1"/>
</dbReference>
<evidence type="ECO:0000256" key="7">
    <source>
        <dbReference type="ARBA" id="ARBA00023054"/>
    </source>
</evidence>
<dbReference type="GO" id="GO:0005856">
    <property type="term" value="C:cytoskeleton"/>
    <property type="evidence" value="ECO:0007669"/>
    <property type="project" value="UniProtKB-SubCell"/>
</dbReference>
<dbReference type="InterPro" id="IPR028457">
    <property type="entry name" value="ABI"/>
</dbReference>
<evidence type="ECO:0000256" key="5">
    <source>
        <dbReference type="ARBA" id="ARBA00022490"/>
    </source>
</evidence>
<dbReference type="GO" id="GO:0031209">
    <property type="term" value="C:SCAR complex"/>
    <property type="evidence" value="ECO:0007669"/>
    <property type="project" value="TreeGrafter"/>
</dbReference>
<comment type="similarity">
    <text evidence="3">Belongs to the ABI family.</text>
</comment>
<keyword evidence="7" id="KW-0175">Coiled coil</keyword>
<dbReference type="Pfam" id="PF07815">
    <property type="entry name" value="Abi_HHR"/>
    <property type="match status" value="1"/>
</dbReference>
<evidence type="ECO:0000256" key="8">
    <source>
        <dbReference type="ARBA" id="ARBA00023212"/>
    </source>
</evidence>
<feature type="compositionally biased region" description="Pro residues" evidence="11">
    <location>
        <begin position="223"/>
        <end position="232"/>
    </location>
</feature>
<keyword evidence="8" id="KW-0206">Cytoskeleton</keyword>
<evidence type="ECO:0000313" key="14">
    <source>
        <dbReference type="Proteomes" id="UP000245119"/>
    </source>
</evidence>
<protein>
    <recommendedName>
        <fullName evidence="12">SH3 domain-containing protein</fullName>
    </recommendedName>
</protein>
<dbReference type="GO" id="GO:0030027">
    <property type="term" value="C:lamellipodium"/>
    <property type="evidence" value="ECO:0007669"/>
    <property type="project" value="UniProtKB-SubCell"/>
</dbReference>
<dbReference type="GO" id="GO:0035591">
    <property type="term" value="F:signaling adaptor activity"/>
    <property type="evidence" value="ECO:0007669"/>
    <property type="project" value="TreeGrafter"/>
</dbReference>
<dbReference type="InterPro" id="IPR012849">
    <property type="entry name" value="Abl-interactor_HHR_dom"/>
</dbReference>
<evidence type="ECO:0000256" key="11">
    <source>
        <dbReference type="SAM" id="MobiDB-lite"/>
    </source>
</evidence>
<dbReference type="Proteomes" id="UP000245119">
    <property type="component" value="Linkage Group LG2"/>
</dbReference>
<dbReference type="SUPFAM" id="SSF50044">
    <property type="entry name" value="SH3-domain"/>
    <property type="match status" value="1"/>
</dbReference>
<dbReference type="Pfam" id="PF14604">
    <property type="entry name" value="SH3_9"/>
    <property type="match status" value="1"/>
</dbReference>
<dbReference type="PRINTS" id="PR00499">
    <property type="entry name" value="P67PHOX"/>
</dbReference>
<gene>
    <name evidence="13" type="ORF">C0Q70_03091</name>
</gene>
<keyword evidence="14" id="KW-1185">Reference proteome</keyword>
<dbReference type="InterPro" id="IPR001452">
    <property type="entry name" value="SH3_domain"/>
</dbReference>
<dbReference type="EMBL" id="PZQS01000002">
    <property type="protein sequence ID" value="PVD36118.1"/>
    <property type="molecule type" value="Genomic_DNA"/>
</dbReference>
<evidence type="ECO:0000313" key="13">
    <source>
        <dbReference type="EMBL" id="PVD36118.1"/>
    </source>
</evidence>
<comment type="subcellular location">
    <subcellularLocation>
        <location evidence="2">Cell projection</location>
        <location evidence="2">Lamellipodium</location>
    </subcellularLocation>
    <subcellularLocation>
        <location evidence="1">Cytoplasm</location>
        <location evidence="1">Cytoskeleton</location>
    </subcellularLocation>
</comment>
<dbReference type="AlphaFoldDB" id="A0A2T7PRS4"/>
<proteinExistence type="inferred from homology"/>
<evidence type="ECO:0000256" key="3">
    <source>
        <dbReference type="ARBA" id="ARBA00010020"/>
    </source>
</evidence>
<feature type="compositionally biased region" description="Pro residues" evidence="11">
    <location>
        <begin position="338"/>
        <end position="347"/>
    </location>
</feature>
<dbReference type="PANTHER" id="PTHR10460:SF0">
    <property type="entry name" value="ABELSON INTERACTING PROTEIN, ISOFORM D"/>
    <property type="match status" value="1"/>
</dbReference>
<dbReference type="InterPro" id="IPR028455">
    <property type="entry name" value="ABI3_SH3"/>
</dbReference>
<keyword evidence="4 10" id="KW-0728">SH3 domain</keyword>
<feature type="compositionally biased region" description="Low complexity" evidence="11">
    <location>
        <begin position="168"/>
        <end position="192"/>
    </location>
</feature>
<evidence type="ECO:0000256" key="2">
    <source>
        <dbReference type="ARBA" id="ARBA00004510"/>
    </source>
</evidence>
<feature type="compositionally biased region" description="Polar residues" evidence="11">
    <location>
        <begin position="203"/>
        <end position="218"/>
    </location>
</feature>
<sequence>MAATDYQNLLALIDRDIPEGRKSLQDNYTNLEHVAKYCESNYLQASDKRKALEETKNYTTHSLASVAYQINALATNFLNLLDLQQTQLANMESSVNHLSQIVMIHKEKVARREIGVLTTNRTASRPLGVKSGILFPEQTERPIKYTRKPIDYSVLDEVGHGVRPQQQGSGTTPRSGRSSSVSSSGSGSQAPTTRPPTPPVYRQGSTGTIGRASGSQYRTVAPPVAPAAPPQAPRGGNAPVKIQGPYAPAPGAQMGQIRMPTGMMGRPGSQAGRESMMMMMPGGPVMMVPGGPGMGQRPKSNTHIVQPAPSPLTGQESIAMPPLPPPPDAGADSFDYPQMPPTLPPPEFSDMQGHRSESQSGLPEDPYAATGPGLLGQESWMPKTYIEKVVGIYDYEADKEDELSFSENAVIYVIRKNDDGWWEGVMDGITGLFPSNYVEPCM</sequence>
<accession>A0A2T7PRS4</accession>
<reference evidence="13 14" key="1">
    <citation type="submission" date="2018-04" db="EMBL/GenBank/DDBJ databases">
        <title>The genome of golden apple snail Pomacea canaliculata provides insight into stress tolerance and invasive adaptation.</title>
        <authorList>
            <person name="Liu C."/>
            <person name="Liu B."/>
            <person name="Ren Y."/>
            <person name="Zhang Y."/>
            <person name="Wang H."/>
            <person name="Li S."/>
            <person name="Jiang F."/>
            <person name="Yin L."/>
            <person name="Zhang G."/>
            <person name="Qian W."/>
            <person name="Fan W."/>
        </authorList>
    </citation>
    <scope>NUCLEOTIDE SEQUENCE [LARGE SCALE GENOMIC DNA]</scope>
    <source>
        <strain evidence="13">SZHN2017</strain>
        <tissue evidence="13">Muscle</tissue>
    </source>
</reference>
<dbReference type="PANTHER" id="PTHR10460">
    <property type="entry name" value="ABL INTERACTOR FAMILY MEMBER"/>
    <property type="match status" value="1"/>
</dbReference>
<evidence type="ECO:0000256" key="1">
    <source>
        <dbReference type="ARBA" id="ARBA00004245"/>
    </source>
</evidence>
<name>A0A2T7PRS4_POMCA</name>
<evidence type="ECO:0000256" key="9">
    <source>
        <dbReference type="ARBA" id="ARBA00023273"/>
    </source>
</evidence>
<evidence type="ECO:0000259" key="12">
    <source>
        <dbReference type="PROSITE" id="PS50002"/>
    </source>
</evidence>
<dbReference type="SMART" id="SM00326">
    <property type="entry name" value="SH3"/>
    <property type="match status" value="1"/>
</dbReference>
<dbReference type="OrthoDB" id="2159336at2759"/>
<keyword evidence="9" id="KW-0966">Cell projection</keyword>
<dbReference type="GO" id="GO:0001764">
    <property type="term" value="P:neuron migration"/>
    <property type="evidence" value="ECO:0007669"/>
    <property type="project" value="TreeGrafter"/>
</dbReference>
<dbReference type="Gene3D" id="6.10.140.1620">
    <property type="match status" value="1"/>
</dbReference>
<evidence type="ECO:0000256" key="10">
    <source>
        <dbReference type="PROSITE-ProRule" id="PRU00192"/>
    </source>
</evidence>
<dbReference type="GO" id="GO:0017124">
    <property type="term" value="F:SH3 domain binding"/>
    <property type="evidence" value="ECO:0007669"/>
    <property type="project" value="TreeGrafter"/>
</dbReference>
<comment type="caution">
    <text evidence="13">The sequence shown here is derived from an EMBL/GenBank/DDBJ whole genome shotgun (WGS) entry which is preliminary data.</text>
</comment>
<feature type="domain" description="SH3" evidence="12">
    <location>
        <begin position="384"/>
        <end position="442"/>
    </location>
</feature>
<evidence type="ECO:0000256" key="4">
    <source>
        <dbReference type="ARBA" id="ARBA00022443"/>
    </source>
</evidence>
<dbReference type="PRINTS" id="PR00452">
    <property type="entry name" value="SH3DOMAIN"/>
</dbReference>
<organism evidence="13 14">
    <name type="scientific">Pomacea canaliculata</name>
    <name type="common">Golden apple snail</name>
    <dbReference type="NCBI Taxonomy" id="400727"/>
    <lineage>
        <taxon>Eukaryota</taxon>
        <taxon>Metazoa</taxon>
        <taxon>Spiralia</taxon>
        <taxon>Lophotrochozoa</taxon>
        <taxon>Mollusca</taxon>
        <taxon>Gastropoda</taxon>
        <taxon>Caenogastropoda</taxon>
        <taxon>Architaenioglossa</taxon>
        <taxon>Ampullarioidea</taxon>
        <taxon>Ampullariidae</taxon>
        <taxon>Pomacea</taxon>
    </lineage>
</organism>
<feature type="region of interest" description="Disordered" evidence="11">
    <location>
        <begin position="290"/>
        <end position="375"/>
    </location>
</feature>
<feature type="region of interest" description="Disordered" evidence="11">
    <location>
        <begin position="157"/>
        <end position="258"/>
    </location>
</feature>
<dbReference type="InterPro" id="IPR036028">
    <property type="entry name" value="SH3-like_dom_sf"/>
</dbReference>
<dbReference type="CDD" id="cd11826">
    <property type="entry name" value="SH3_Abi"/>
    <property type="match status" value="1"/>
</dbReference>
<dbReference type="Gene3D" id="2.30.30.40">
    <property type="entry name" value="SH3 Domains"/>
    <property type="match status" value="1"/>
</dbReference>
<dbReference type="STRING" id="400727.A0A2T7PRS4"/>